<dbReference type="SUPFAM" id="SSF56801">
    <property type="entry name" value="Acetyl-CoA synthetase-like"/>
    <property type="match status" value="1"/>
</dbReference>
<keyword evidence="1" id="KW-0547">Nucleotide-binding</keyword>
<dbReference type="GO" id="GO:0016020">
    <property type="term" value="C:membrane"/>
    <property type="evidence" value="ECO:0007669"/>
    <property type="project" value="TreeGrafter"/>
</dbReference>
<keyword evidence="3" id="KW-0812">Transmembrane</keyword>
<evidence type="ECO:0000313" key="6">
    <source>
        <dbReference type="Proteomes" id="UP000613177"/>
    </source>
</evidence>
<keyword evidence="3" id="KW-0472">Membrane</keyword>
<keyword evidence="6" id="KW-1185">Reference proteome</keyword>
<dbReference type="Pfam" id="PF00501">
    <property type="entry name" value="AMP-binding"/>
    <property type="match status" value="1"/>
</dbReference>
<dbReference type="PANTHER" id="PTHR43272">
    <property type="entry name" value="LONG-CHAIN-FATTY-ACID--COA LIGASE"/>
    <property type="match status" value="1"/>
</dbReference>
<evidence type="ECO:0000313" key="5">
    <source>
        <dbReference type="EMBL" id="KAG2232135.1"/>
    </source>
</evidence>
<feature type="domain" description="AMP-dependent synthetase/ligase" evidence="4">
    <location>
        <begin position="256"/>
        <end position="505"/>
    </location>
</feature>
<dbReference type="Proteomes" id="UP000613177">
    <property type="component" value="Unassembled WGS sequence"/>
</dbReference>
<sequence>MTIELNALSYILLTTIFSAASIIAIQNGRHPDAHPIVINSQGEFSPLRYAEESATVKSRMYPSGAPLLSFNDQSIKTLSELYQVAFLKFKANPFLGVRVHNQQVIWVYESISIVQSIFSGLVNVANLVACSEKSNSFVGIYASTSPACHWGGLVTIPIAAQATSSHLLHVIRNTLLTTMVIDQTHLDFTLQAIEGTSVKYIIVIDSEEESEINYFGVFIFSLQALKKLGQEKLIDRSNLLTYDSIASVNDHDDQKPLGVILTHKNLLSAISSYKVHPPNNHKITSKDRLVHSFAIDNVLGYVLQALTTYSGGSIAFEDKISHNDFNLDVETILSTLKQLKPTIYSSGAPFLKQVQKLITNKYGNSFIFQRGIDRKNRYHLEGRLVSDCMYDMLVFRDIRQKMFGGHVRMLYMDDDGTDNSKLDLGSFYRAVLGSQVIKTFSRAETSSGIAATVVYDYTPEKKLVGPPLPSMEIKLVDYNEFTAEDLPNPRGEIHVRGNNVFVGYWNNIEASMDAIHPDGWFNTNMVGEVLPNGSFLLLGSKNGL</sequence>
<evidence type="ECO:0000259" key="4">
    <source>
        <dbReference type="Pfam" id="PF00501"/>
    </source>
</evidence>
<dbReference type="GO" id="GO:0004467">
    <property type="term" value="F:long-chain fatty acid-CoA ligase activity"/>
    <property type="evidence" value="ECO:0007669"/>
    <property type="project" value="TreeGrafter"/>
</dbReference>
<dbReference type="EMBL" id="JAEPRE010000122">
    <property type="protein sequence ID" value="KAG2232135.1"/>
    <property type="molecule type" value="Genomic_DNA"/>
</dbReference>
<protein>
    <recommendedName>
        <fullName evidence="4">AMP-dependent synthetase/ligase domain-containing protein</fullName>
    </recommendedName>
</protein>
<reference evidence="5" key="1">
    <citation type="submission" date="2021-01" db="EMBL/GenBank/DDBJ databases">
        <title>Metabolic potential, ecology and presence of endohyphal bacteria is reflected in genomic diversity of Mucoromycotina.</title>
        <authorList>
            <person name="Muszewska A."/>
            <person name="Okrasinska A."/>
            <person name="Steczkiewicz K."/>
            <person name="Drgas O."/>
            <person name="Orlowska M."/>
            <person name="Perlinska-Lenart U."/>
            <person name="Aleksandrzak-Piekarczyk T."/>
            <person name="Szatraj K."/>
            <person name="Zielenkiewicz U."/>
            <person name="Pilsyk S."/>
            <person name="Malc E."/>
            <person name="Mieczkowski P."/>
            <person name="Kruszewska J.S."/>
            <person name="Biernat P."/>
            <person name="Pawlowska J."/>
        </authorList>
    </citation>
    <scope>NUCLEOTIDE SEQUENCE</scope>
    <source>
        <strain evidence="5">WA0000018081</strain>
    </source>
</reference>
<dbReference type="PANTHER" id="PTHR43272:SF33">
    <property type="entry name" value="AMP-BINDING DOMAIN-CONTAINING PROTEIN-RELATED"/>
    <property type="match status" value="1"/>
</dbReference>
<accession>A0A8H7SLK6</accession>
<gene>
    <name evidence="5" type="ORF">INT48_008877</name>
</gene>
<organism evidence="5 6">
    <name type="scientific">Thamnidium elegans</name>
    <dbReference type="NCBI Taxonomy" id="101142"/>
    <lineage>
        <taxon>Eukaryota</taxon>
        <taxon>Fungi</taxon>
        <taxon>Fungi incertae sedis</taxon>
        <taxon>Mucoromycota</taxon>
        <taxon>Mucoromycotina</taxon>
        <taxon>Mucoromycetes</taxon>
        <taxon>Mucorales</taxon>
        <taxon>Mucorineae</taxon>
        <taxon>Mucoraceae</taxon>
        <taxon>Thamnidium</taxon>
    </lineage>
</organism>
<evidence type="ECO:0000256" key="3">
    <source>
        <dbReference type="SAM" id="Phobius"/>
    </source>
</evidence>
<dbReference type="GO" id="GO:0005783">
    <property type="term" value="C:endoplasmic reticulum"/>
    <property type="evidence" value="ECO:0007669"/>
    <property type="project" value="TreeGrafter"/>
</dbReference>
<dbReference type="Gene3D" id="3.40.50.12780">
    <property type="entry name" value="N-terminal domain of ligase-like"/>
    <property type="match status" value="1"/>
</dbReference>
<keyword evidence="3" id="KW-1133">Transmembrane helix</keyword>
<comment type="caution">
    <text evidence="5">The sequence shown here is derived from an EMBL/GenBank/DDBJ whole genome shotgun (WGS) entry which is preliminary data.</text>
</comment>
<proteinExistence type="predicted"/>
<evidence type="ECO:0000256" key="1">
    <source>
        <dbReference type="ARBA" id="ARBA00022741"/>
    </source>
</evidence>
<dbReference type="AlphaFoldDB" id="A0A8H7SLK6"/>
<dbReference type="GO" id="GO:0005524">
    <property type="term" value="F:ATP binding"/>
    <property type="evidence" value="ECO:0007669"/>
    <property type="project" value="UniProtKB-KW"/>
</dbReference>
<evidence type="ECO:0000256" key="2">
    <source>
        <dbReference type="ARBA" id="ARBA00022840"/>
    </source>
</evidence>
<dbReference type="InterPro" id="IPR000873">
    <property type="entry name" value="AMP-dep_synth/lig_dom"/>
</dbReference>
<name>A0A8H7SLK6_9FUNG</name>
<keyword evidence="2" id="KW-0067">ATP-binding</keyword>
<feature type="transmembrane region" description="Helical" evidence="3">
    <location>
        <begin position="7"/>
        <end position="25"/>
    </location>
</feature>
<dbReference type="InterPro" id="IPR042099">
    <property type="entry name" value="ANL_N_sf"/>
</dbReference>